<dbReference type="EMBL" id="RXIC02000019">
    <property type="protein sequence ID" value="KAB1227166.1"/>
    <property type="molecule type" value="Genomic_DNA"/>
</dbReference>
<evidence type="ECO:0000313" key="4">
    <source>
        <dbReference type="Proteomes" id="UP000516437"/>
    </source>
</evidence>
<name>A0A6A1WR94_9ROSI</name>
<dbReference type="OrthoDB" id="686198at2759"/>
<dbReference type="Pfam" id="PF12776">
    <property type="entry name" value="Myb_DNA-bind_3"/>
    <property type="match status" value="1"/>
</dbReference>
<feature type="compositionally biased region" description="Polar residues" evidence="1">
    <location>
        <begin position="251"/>
        <end position="260"/>
    </location>
</feature>
<dbReference type="PANTHER" id="PTHR47584">
    <property type="match status" value="1"/>
</dbReference>
<sequence>MRTRASTIRMLAELSNTEFTPDCKSITSVATGPLTRSRQRYYLRARLPEHQRYYLRKRLPKLRRRLPGIPKLKMDQEEHLWTATSGRLLLNILHDCIGNGTIVSGRFDSKAQITVMELINRCVERPFTAKQVKGKWDRLKRAYIDFAFILKQTGFGWDDDTHTVVASEEAWSNLLKGNPKLVRYKRQGCPNFELMKAVFSRSTATGSGRHASTHAPVSPVNEPLSEDVQYNMGPVHVDLEQDPPIITQMGSPPTQATLSPRTVRGKRVVDGSGTSQNPRKREKIEAEMSDCVRAMTNFCKVHSATSGSHVGNMSENSGMSQPPRYLLHCQNFNTMQPLIDY</sequence>
<evidence type="ECO:0000256" key="1">
    <source>
        <dbReference type="SAM" id="MobiDB-lite"/>
    </source>
</evidence>
<dbReference type="Proteomes" id="UP000516437">
    <property type="component" value="Chromosome 1"/>
</dbReference>
<protein>
    <recommendedName>
        <fullName evidence="2">Myb/SANT-like domain-containing protein</fullName>
    </recommendedName>
</protein>
<keyword evidence="4" id="KW-1185">Reference proteome</keyword>
<feature type="domain" description="Myb/SANT-like" evidence="2">
    <location>
        <begin position="81"/>
        <end position="173"/>
    </location>
</feature>
<comment type="caution">
    <text evidence="3">The sequence shown here is derived from an EMBL/GenBank/DDBJ whole genome shotgun (WGS) entry which is preliminary data.</text>
</comment>
<dbReference type="PANTHER" id="PTHR47584:SF14">
    <property type="entry name" value="L10-INTERACTING MYB DOMAIN-CONTAINING PROTEIN-LIKE"/>
    <property type="match status" value="1"/>
</dbReference>
<dbReference type="InterPro" id="IPR045026">
    <property type="entry name" value="LIMYB"/>
</dbReference>
<evidence type="ECO:0000313" key="3">
    <source>
        <dbReference type="EMBL" id="KAB1227166.1"/>
    </source>
</evidence>
<gene>
    <name evidence="3" type="ORF">CJ030_MR1G015727</name>
</gene>
<dbReference type="AlphaFoldDB" id="A0A6A1WR94"/>
<reference evidence="3 4" key="1">
    <citation type="journal article" date="2019" name="Plant Biotechnol. J.">
        <title>The red bayberry genome and genetic basis of sex determination.</title>
        <authorList>
            <person name="Jia H.M."/>
            <person name="Jia H.J."/>
            <person name="Cai Q.L."/>
            <person name="Wang Y."/>
            <person name="Zhao H.B."/>
            <person name="Yang W.F."/>
            <person name="Wang G.Y."/>
            <person name="Li Y.H."/>
            <person name="Zhan D.L."/>
            <person name="Shen Y.T."/>
            <person name="Niu Q.F."/>
            <person name="Chang L."/>
            <person name="Qiu J."/>
            <person name="Zhao L."/>
            <person name="Xie H.B."/>
            <person name="Fu W.Y."/>
            <person name="Jin J."/>
            <person name="Li X.W."/>
            <person name="Jiao Y."/>
            <person name="Zhou C.C."/>
            <person name="Tu T."/>
            <person name="Chai C.Y."/>
            <person name="Gao J.L."/>
            <person name="Fan L.J."/>
            <person name="van de Weg E."/>
            <person name="Wang J.Y."/>
            <person name="Gao Z.S."/>
        </authorList>
    </citation>
    <scope>NUCLEOTIDE SEQUENCE [LARGE SCALE GENOMIC DNA]</scope>
    <source>
        <tissue evidence="3">Leaves</tissue>
    </source>
</reference>
<feature type="region of interest" description="Disordered" evidence="1">
    <location>
        <begin position="251"/>
        <end position="281"/>
    </location>
</feature>
<dbReference type="InterPro" id="IPR024752">
    <property type="entry name" value="Myb/SANT-like_dom"/>
</dbReference>
<evidence type="ECO:0000259" key="2">
    <source>
        <dbReference type="Pfam" id="PF12776"/>
    </source>
</evidence>
<organism evidence="3 4">
    <name type="scientific">Morella rubra</name>
    <name type="common">Chinese bayberry</name>
    <dbReference type="NCBI Taxonomy" id="262757"/>
    <lineage>
        <taxon>Eukaryota</taxon>
        <taxon>Viridiplantae</taxon>
        <taxon>Streptophyta</taxon>
        <taxon>Embryophyta</taxon>
        <taxon>Tracheophyta</taxon>
        <taxon>Spermatophyta</taxon>
        <taxon>Magnoliopsida</taxon>
        <taxon>eudicotyledons</taxon>
        <taxon>Gunneridae</taxon>
        <taxon>Pentapetalae</taxon>
        <taxon>rosids</taxon>
        <taxon>fabids</taxon>
        <taxon>Fagales</taxon>
        <taxon>Myricaceae</taxon>
        <taxon>Morella</taxon>
    </lineage>
</organism>
<accession>A0A6A1WR94</accession>
<proteinExistence type="predicted"/>